<dbReference type="AlphaFoldDB" id="A0A1F4ZBB8"/>
<dbReference type="STRING" id="1797259.A2989_03190"/>
<comment type="caution">
    <text evidence="1">The sequence shown here is derived from an EMBL/GenBank/DDBJ whole genome shotgun (WGS) entry which is preliminary data.</text>
</comment>
<name>A0A1F4ZBB8_9BACT</name>
<reference evidence="1 2" key="1">
    <citation type="journal article" date="2016" name="Nat. Commun.">
        <title>Thousands of microbial genomes shed light on interconnected biogeochemical processes in an aquifer system.</title>
        <authorList>
            <person name="Anantharaman K."/>
            <person name="Brown C.T."/>
            <person name="Hug L.A."/>
            <person name="Sharon I."/>
            <person name="Castelle C.J."/>
            <person name="Probst A.J."/>
            <person name="Thomas B.C."/>
            <person name="Singh A."/>
            <person name="Wilkins M.J."/>
            <person name="Karaoz U."/>
            <person name="Brodie E.L."/>
            <person name="Williams K.H."/>
            <person name="Hubbard S.S."/>
            <person name="Banfield J.F."/>
        </authorList>
    </citation>
    <scope>NUCLEOTIDE SEQUENCE [LARGE SCALE GENOMIC DNA]</scope>
</reference>
<evidence type="ECO:0000313" key="1">
    <source>
        <dbReference type="EMBL" id="OGD03659.1"/>
    </source>
</evidence>
<accession>A0A1F4ZBB8</accession>
<dbReference type="EMBL" id="MEXN01000005">
    <property type="protein sequence ID" value="OGD03659.1"/>
    <property type="molecule type" value="Genomic_DNA"/>
</dbReference>
<organism evidence="1 2">
    <name type="scientific">Candidatus Amesbacteria bacterium RIFCSPLOWO2_01_FULL_48_25</name>
    <dbReference type="NCBI Taxonomy" id="1797259"/>
    <lineage>
        <taxon>Bacteria</taxon>
        <taxon>Candidatus Amesiibacteriota</taxon>
    </lineage>
</organism>
<sequence length="100" mass="11851">MEFDPGKPYVESEDTVRLTWRDGWIRNGVWRVSIEDYLTFVRDVGLISWGWMMRLVQPEVGDWILPVPIIRNGRLHRILFDQREAEEKLVMYESSGPEQG</sequence>
<gene>
    <name evidence="1" type="ORF">A2989_03190</name>
</gene>
<protein>
    <submittedName>
        <fullName evidence="1">Uncharacterized protein</fullName>
    </submittedName>
</protein>
<evidence type="ECO:0000313" key="2">
    <source>
        <dbReference type="Proteomes" id="UP000177080"/>
    </source>
</evidence>
<dbReference type="Proteomes" id="UP000177080">
    <property type="component" value="Unassembled WGS sequence"/>
</dbReference>
<proteinExistence type="predicted"/>